<dbReference type="KEGG" id="lak:106175840"/>
<sequence>MGAGASKGPAVGVPVNPRVQYTDELAQKEGKTLVIDAPNLMDLNHGTVRYRYVEDETAPKKKQKRTEKPHEVDKKQMKHGYFYHAKLNDYSEDAGYQKEDSFKFCYVNKGPESAKKKKLYYVYGKGLNARDTRFDKHTKEDKPQGIGYAWPKSFRQPHHVYYQLIFVKQDAELPVIEGEDEEEEDVQPEAEISEKEKVVGMKVKSSDSVKDVKSRLAIRLLKSVDHIHLSVGSEEARDEDQLQTLRKESDGEWKRFRIQLMAV</sequence>
<dbReference type="GeneID" id="106175840"/>
<evidence type="ECO:0000256" key="1">
    <source>
        <dbReference type="SAM" id="MobiDB-lite"/>
    </source>
</evidence>
<dbReference type="AlphaFoldDB" id="A0A1S3JSZ6"/>
<proteinExistence type="predicted"/>
<evidence type="ECO:0000313" key="2">
    <source>
        <dbReference type="Proteomes" id="UP000085678"/>
    </source>
</evidence>
<accession>A0A1S3JSZ6</accession>
<dbReference type="InParanoid" id="A0A1S3JSZ6"/>
<name>A0A1S3JSZ6_LINAN</name>
<gene>
    <name evidence="3" type="primary">LOC106175840</name>
</gene>
<dbReference type="OrthoDB" id="9999810at2759"/>
<dbReference type="Proteomes" id="UP000085678">
    <property type="component" value="Unplaced"/>
</dbReference>
<dbReference type="RefSeq" id="XP_013413447.1">
    <property type="nucleotide sequence ID" value="XM_013557993.1"/>
</dbReference>
<organism evidence="2 3">
    <name type="scientific">Lingula anatina</name>
    <name type="common">Brachiopod</name>
    <name type="synonym">Lingula unguis</name>
    <dbReference type="NCBI Taxonomy" id="7574"/>
    <lineage>
        <taxon>Eukaryota</taxon>
        <taxon>Metazoa</taxon>
        <taxon>Spiralia</taxon>
        <taxon>Lophotrochozoa</taxon>
        <taxon>Brachiopoda</taxon>
        <taxon>Linguliformea</taxon>
        <taxon>Lingulata</taxon>
        <taxon>Lingulida</taxon>
        <taxon>Linguloidea</taxon>
        <taxon>Lingulidae</taxon>
        <taxon>Lingula</taxon>
    </lineage>
</organism>
<dbReference type="OMA" id="KKLFYVY"/>
<evidence type="ECO:0000313" key="3">
    <source>
        <dbReference type="RefSeq" id="XP_013413447.1"/>
    </source>
</evidence>
<keyword evidence="2" id="KW-1185">Reference proteome</keyword>
<feature type="region of interest" description="Disordered" evidence="1">
    <location>
        <begin position="54"/>
        <end position="73"/>
    </location>
</feature>
<reference evidence="3" key="1">
    <citation type="submission" date="2025-08" db="UniProtKB">
        <authorList>
            <consortium name="RefSeq"/>
        </authorList>
    </citation>
    <scope>IDENTIFICATION</scope>
    <source>
        <tissue evidence="3">Gonads</tissue>
    </source>
</reference>
<protein>
    <submittedName>
        <fullName evidence="3">Uncharacterized protein LOC106175840</fullName>
    </submittedName>
</protein>